<organism evidence="2 3">
    <name type="scientific">Mesorhizobium australicum</name>
    <dbReference type="NCBI Taxonomy" id="536018"/>
    <lineage>
        <taxon>Bacteria</taxon>
        <taxon>Pseudomonadati</taxon>
        <taxon>Pseudomonadota</taxon>
        <taxon>Alphaproteobacteria</taxon>
        <taxon>Hyphomicrobiales</taxon>
        <taxon>Phyllobacteriaceae</taxon>
        <taxon>Mesorhizobium</taxon>
    </lineage>
</organism>
<evidence type="ECO:0000313" key="3">
    <source>
        <dbReference type="Proteomes" id="UP000193083"/>
    </source>
</evidence>
<dbReference type="RefSeq" id="WP_085465948.1">
    <property type="nucleotide sequence ID" value="NZ_FXBL01000004.1"/>
</dbReference>
<reference evidence="2 3" key="1">
    <citation type="submission" date="2017-04" db="EMBL/GenBank/DDBJ databases">
        <authorList>
            <person name="Afonso C.L."/>
            <person name="Miller P.J."/>
            <person name="Scott M.A."/>
            <person name="Spackman E."/>
            <person name="Goraichik I."/>
            <person name="Dimitrov K.M."/>
            <person name="Suarez D.L."/>
            <person name="Swayne D.E."/>
        </authorList>
    </citation>
    <scope>NUCLEOTIDE SEQUENCE [LARGE SCALE GENOMIC DNA]</scope>
    <source>
        <strain evidence="2 3">B5P</strain>
    </source>
</reference>
<keyword evidence="3" id="KW-1185">Reference proteome</keyword>
<feature type="signal peptide" evidence="1">
    <location>
        <begin position="1"/>
        <end position="28"/>
    </location>
</feature>
<dbReference type="Proteomes" id="UP000193083">
    <property type="component" value="Unassembled WGS sequence"/>
</dbReference>
<feature type="chain" id="PRO_5013253894" evidence="1">
    <location>
        <begin position="29"/>
        <end position="112"/>
    </location>
</feature>
<dbReference type="EMBL" id="FXBL01000004">
    <property type="protein sequence ID" value="SMH50696.1"/>
    <property type="molecule type" value="Genomic_DNA"/>
</dbReference>
<accession>A0A1X7PJ23</accession>
<gene>
    <name evidence="2" type="ORF">SAMN02982922_4236</name>
</gene>
<proteinExistence type="predicted"/>
<keyword evidence="1" id="KW-0732">Signal</keyword>
<sequence length="112" mass="11764">MFNKTKTLALSALIAFSAIAAAPSAASAGDIKIDVHFGTGFGSGFGYGPGYGYGYKHCSPGKALYKAKSMGLKKAYVSKANWKGVTVKGKKFGQKKIVAFGSAPNCPVKYWQ</sequence>
<protein>
    <submittedName>
        <fullName evidence="2">Uncharacterized protein</fullName>
    </submittedName>
</protein>
<evidence type="ECO:0000313" key="2">
    <source>
        <dbReference type="EMBL" id="SMH50696.1"/>
    </source>
</evidence>
<name>A0A1X7PJ23_9HYPH</name>
<dbReference type="AlphaFoldDB" id="A0A1X7PJ23"/>
<evidence type="ECO:0000256" key="1">
    <source>
        <dbReference type="SAM" id="SignalP"/>
    </source>
</evidence>